<organism evidence="1 2">
    <name type="scientific">Lachnospira intestinalis</name>
    <dbReference type="NCBI Taxonomy" id="3133158"/>
    <lineage>
        <taxon>Bacteria</taxon>
        <taxon>Bacillati</taxon>
        <taxon>Bacillota</taxon>
        <taxon>Clostridia</taxon>
        <taxon>Lachnospirales</taxon>
        <taxon>Lachnospiraceae</taxon>
        <taxon>Lachnospira</taxon>
    </lineage>
</organism>
<name>A0ABV1H2N7_9FIRM</name>
<dbReference type="Pfam" id="PF06949">
    <property type="entry name" value="DUF1292"/>
    <property type="match status" value="1"/>
</dbReference>
<reference evidence="1" key="1">
    <citation type="submission" date="2024-03" db="EMBL/GenBank/DDBJ databases">
        <title>Human intestinal bacterial collection.</title>
        <authorList>
            <person name="Pauvert C."/>
            <person name="Hitch T.C.A."/>
            <person name="Clavel T."/>
        </authorList>
    </citation>
    <scope>NUCLEOTIDE SEQUENCE [LARGE SCALE GENOMIC DNA]</scope>
    <source>
        <strain evidence="1">CLA-AA-H89B</strain>
    </source>
</reference>
<gene>
    <name evidence="1" type="ORF">WMO37_02835</name>
</gene>
<proteinExistence type="predicted"/>
<sequence>MEKNMEKLTFVTEDQESVDFYIIEETRVNGINYLLVTESEDEEDEEAEAYILKDTSKAEDTEAVYEFVESEEELDAVSRIFAELLEDMDLE</sequence>
<keyword evidence="2" id="KW-1185">Reference proteome</keyword>
<accession>A0ABV1H2N7</accession>
<dbReference type="InterPro" id="IPR009711">
    <property type="entry name" value="UPF0473"/>
</dbReference>
<comment type="caution">
    <text evidence="1">The sequence shown here is derived from an EMBL/GenBank/DDBJ whole genome shotgun (WGS) entry which is preliminary data.</text>
</comment>
<evidence type="ECO:0000313" key="1">
    <source>
        <dbReference type="EMBL" id="MEQ2553949.1"/>
    </source>
</evidence>
<dbReference type="EMBL" id="JBBMFS010000002">
    <property type="protein sequence ID" value="MEQ2553949.1"/>
    <property type="molecule type" value="Genomic_DNA"/>
</dbReference>
<evidence type="ECO:0000313" key="2">
    <source>
        <dbReference type="Proteomes" id="UP001546774"/>
    </source>
</evidence>
<protein>
    <submittedName>
        <fullName evidence="1">DUF1292 domain-containing protein</fullName>
    </submittedName>
</protein>
<dbReference type="Proteomes" id="UP001546774">
    <property type="component" value="Unassembled WGS sequence"/>
</dbReference>